<sequence length="87" mass="8560">MQESNGADAAVDGVPQPRLDLVDEGVDGIVALVLRHVDEDLGNVAGAEDFVDLGELFGLVGAEVGGEKAGGGAALRLEEFAGGAGGG</sequence>
<reference evidence="1 2" key="1">
    <citation type="submission" date="2020-08" db="EMBL/GenBank/DDBJ databases">
        <title>Plant Genome Project.</title>
        <authorList>
            <person name="Zhang R.-G."/>
        </authorList>
    </citation>
    <scope>NUCLEOTIDE SEQUENCE [LARGE SCALE GENOMIC DNA]</scope>
    <source>
        <strain evidence="1">WSP0</strain>
        <tissue evidence="1">Leaf</tissue>
    </source>
</reference>
<protein>
    <submittedName>
        <fullName evidence="1">Uncharacterized protein</fullName>
    </submittedName>
</protein>
<organism evidence="1 2">
    <name type="scientific">Rhododendron griersonianum</name>
    <dbReference type="NCBI Taxonomy" id="479676"/>
    <lineage>
        <taxon>Eukaryota</taxon>
        <taxon>Viridiplantae</taxon>
        <taxon>Streptophyta</taxon>
        <taxon>Embryophyta</taxon>
        <taxon>Tracheophyta</taxon>
        <taxon>Spermatophyta</taxon>
        <taxon>Magnoliopsida</taxon>
        <taxon>eudicotyledons</taxon>
        <taxon>Gunneridae</taxon>
        <taxon>Pentapetalae</taxon>
        <taxon>asterids</taxon>
        <taxon>Ericales</taxon>
        <taxon>Ericaceae</taxon>
        <taxon>Ericoideae</taxon>
        <taxon>Rhodoreae</taxon>
        <taxon>Rhododendron</taxon>
    </lineage>
</organism>
<accession>A0AAV6JWQ6</accession>
<name>A0AAV6JWQ6_9ERIC</name>
<gene>
    <name evidence="1" type="ORF">RHGRI_017144</name>
</gene>
<dbReference type="EMBL" id="JACTNZ010000006">
    <property type="protein sequence ID" value="KAG5544612.1"/>
    <property type="molecule type" value="Genomic_DNA"/>
</dbReference>
<dbReference type="AlphaFoldDB" id="A0AAV6JWQ6"/>
<evidence type="ECO:0000313" key="1">
    <source>
        <dbReference type="EMBL" id="KAG5544612.1"/>
    </source>
</evidence>
<evidence type="ECO:0000313" key="2">
    <source>
        <dbReference type="Proteomes" id="UP000823749"/>
    </source>
</evidence>
<proteinExistence type="predicted"/>
<comment type="caution">
    <text evidence="1">The sequence shown here is derived from an EMBL/GenBank/DDBJ whole genome shotgun (WGS) entry which is preliminary data.</text>
</comment>
<dbReference type="Proteomes" id="UP000823749">
    <property type="component" value="Chromosome 6"/>
</dbReference>
<keyword evidence="2" id="KW-1185">Reference proteome</keyword>